<evidence type="ECO:0000313" key="1">
    <source>
        <dbReference type="EMBL" id="KAF5852360.1"/>
    </source>
</evidence>
<dbReference type="AlphaFoldDB" id="A0A8H6DZH8"/>
<accession>A0A8H6DZH8</accession>
<organism evidence="1 2">
    <name type="scientific">Cochliobolus sativus</name>
    <name type="common">Common root rot and spot blotch fungus</name>
    <name type="synonym">Bipolaris sorokiniana</name>
    <dbReference type="NCBI Taxonomy" id="45130"/>
    <lineage>
        <taxon>Eukaryota</taxon>
        <taxon>Fungi</taxon>
        <taxon>Dikarya</taxon>
        <taxon>Ascomycota</taxon>
        <taxon>Pezizomycotina</taxon>
        <taxon>Dothideomycetes</taxon>
        <taxon>Pleosporomycetidae</taxon>
        <taxon>Pleosporales</taxon>
        <taxon>Pleosporineae</taxon>
        <taxon>Pleosporaceae</taxon>
        <taxon>Bipolaris</taxon>
    </lineage>
</organism>
<dbReference type="EMBL" id="WNKQ01000003">
    <property type="protein sequence ID" value="KAF5852360.1"/>
    <property type="molecule type" value="Genomic_DNA"/>
</dbReference>
<protein>
    <submittedName>
        <fullName evidence="1">Uncharacterized protein</fullName>
    </submittedName>
</protein>
<proteinExistence type="predicted"/>
<gene>
    <name evidence="1" type="ORF">GGP41_007750</name>
</gene>
<evidence type="ECO:0000313" key="2">
    <source>
        <dbReference type="Proteomes" id="UP000624244"/>
    </source>
</evidence>
<comment type="caution">
    <text evidence="1">The sequence shown here is derived from an EMBL/GenBank/DDBJ whole genome shotgun (WGS) entry which is preliminary data.</text>
</comment>
<name>A0A8H6DZH8_COCSA</name>
<sequence>MLGHHISFRNFSFEGKNPFARQKKAHHPALERNQPLCSWQPHAVLIYFPIWAVEPPTALIGSRCCPAFVWWHNKRAERSLGRIHIHSTPTLYLLSALDIHPVAAAHGELSL</sequence>
<reference evidence="1" key="1">
    <citation type="submission" date="2019-11" db="EMBL/GenBank/DDBJ databases">
        <title>Bipolaris sorokiniana Genome sequencing.</title>
        <authorList>
            <person name="Wang H."/>
        </authorList>
    </citation>
    <scope>NUCLEOTIDE SEQUENCE</scope>
</reference>
<dbReference type="Proteomes" id="UP000624244">
    <property type="component" value="Unassembled WGS sequence"/>
</dbReference>